<keyword evidence="2" id="KW-1185">Reference proteome</keyword>
<accession>A0ABR3EJY7</accession>
<proteinExistence type="predicted"/>
<feature type="non-terminal residue" evidence="1">
    <location>
        <position position="93"/>
    </location>
</feature>
<dbReference type="EMBL" id="JBAHYK010003817">
    <property type="protein sequence ID" value="KAL0563188.1"/>
    <property type="molecule type" value="Genomic_DNA"/>
</dbReference>
<name>A0ABR3EJY7_9AGAR</name>
<reference evidence="1 2" key="1">
    <citation type="submission" date="2024-02" db="EMBL/GenBank/DDBJ databases">
        <title>A draft genome for the cacao thread blight pathogen Marasmius crinis-equi.</title>
        <authorList>
            <person name="Cohen S.P."/>
            <person name="Baruah I.K."/>
            <person name="Amoako-Attah I."/>
            <person name="Bukari Y."/>
            <person name="Meinhardt L.W."/>
            <person name="Bailey B.A."/>
        </authorList>
    </citation>
    <scope>NUCLEOTIDE SEQUENCE [LARGE SCALE GENOMIC DNA]</scope>
    <source>
        <strain evidence="1 2">GH-76</strain>
    </source>
</reference>
<gene>
    <name evidence="1" type="ORF">V5O48_018887</name>
</gene>
<protein>
    <submittedName>
        <fullName evidence="1">Uncharacterized protein</fullName>
    </submittedName>
</protein>
<evidence type="ECO:0000313" key="2">
    <source>
        <dbReference type="Proteomes" id="UP001465976"/>
    </source>
</evidence>
<dbReference type="Proteomes" id="UP001465976">
    <property type="component" value="Unassembled WGS sequence"/>
</dbReference>
<evidence type="ECO:0000313" key="1">
    <source>
        <dbReference type="EMBL" id="KAL0563188.1"/>
    </source>
</evidence>
<sequence>MALHSETMSHLPPIQLEMMEWEINEERECRQHQREHEANMQREDEQYHLNPDGLSFWKAQEVGSSTEPLMKKCKLSKVTALGVPRPTKPLPSQ</sequence>
<organism evidence="1 2">
    <name type="scientific">Marasmius crinis-equi</name>
    <dbReference type="NCBI Taxonomy" id="585013"/>
    <lineage>
        <taxon>Eukaryota</taxon>
        <taxon>Fungi</taxon>
        <taxon>Dikarya</taxon>
        <taxon>Basidiomycota</taxon>
        <taxon>Agaricomycotina</taxon>
        <taxon>Agaricomycetes</taxon>
        <taxon>Agaricomycetidae</taxon>
        <taxon>Agaricales</taxon>
        <taxon>Marasmiineae</taxon>
        <taxon>Marasmiaceae</taxon>
        <taxon>Marasmius</taxon>
    </lineage>
</organism>
<comment type="caution">
    <text evidence="1">The sequence shown here is derived from an EMBL/GenBank/DDBJ whole genome shotgun (WGS) entry which is preliminary data.</text>
</comment>